<reference evidence="6 7" key="1">
    <citation type="submission" date="2020-07" db="EMBL/GenBank/DDBJ databases">
        <title>Complete genome sequence for Sandaracinobacter sp. M6.</title>
        <authorList>
            <person name="Tang Y."/>
            <person name="Liu Q."/>
            <person name="Guo Z."/>
            <person name="Lei P."/>
            <person name="Huang B."/>
        </authorList>
    </citation>
    <scope>NUCLEOTIDE SEQUENCE [LARGE SCALE GENOMIC DNA]</scope>
    <source>
        <strain evidence="6 7">M6</strain>
    </source>
</reference>
<protein>
    <submittedName>
        <fullName evidence="6">(2Fe-2S)-binding protein</fullName>
    </submittedName>
</protein>
<dbReference type="KEGG" id="sand:H3309_00695"/>
<evidence type="ECO:0000259" key="3">
    <source>
        <dbReference type="Pfam" id="PF01571"/>
    </source>
</evidence>
<dbReference type="InterPro" id="IPR036188">
    <property type="entry name" value="FAD/NAD-bd_sf"/>
</dbReference>
<name>A0A7G5II77_9SPHN</name>
<dbReference type="Pfam" id="PF08669">
    <property type="entry name" value="GCV_T_C"/>
    <property type="match status" value="1"/>
</dbReference>
<evidence type="ECO:0000256" key="1">
    <source>
        <dbReference type="ARBA" id="ARBA00008609"/>
    </source>
</evidence>
<dbReference type="SUPFAM" id="SSF101790">
    <property type="entry name" value="Aminomethyltransferase beta-barrel domain"/>
    <property type="match status" value="1"/>
</dbReference>
<evidence type="ECO:0000313" key="7">
    <source>
        <dbReference type="Proteomes" id="UP000515292"/>
    </source>
</evidence>
<comment type="similarity">
    <text evidence="1">Belongs to the GcvT family.</text>
</comment>
<dbReference type="Pfam" id="PF01571">
    <property type="entry name" value="GCV_T"/>
    <property type="match status" value="1"/>
</dbReference>
<keyword evidence="7" id="KW-1185">Reference proteome</keyword>
<dbReference type="InterPro" id="IPR029043">
    <property type="entry name" value="GcvT/YgfZ_C"/>
</dbReference>
<dbReference type="RefSeq" id="WP_182296558.1">
    <property type="nucleotide sequence ID" value="NZ_CP059851.1"/>
</dbReference>
<evidence type="ECO:0000259" key="5">
    <source>
        <dbReference type="Pfam" id="PF17806"/>
    </source>
</evidence>
<proteinExistence type="inferred from homology"/>
<dbReference type="EMBL" id="CP059851">
    <property type="protein sequence ID" value="QMW23069.1"/>
    <property type="molecule type" value="Genomic_DNA"/>
</dbReference>
<gene>
    <name evidence="6" type="ORF">H3309_00695</name>
</gene>
<dbReference type="Pfam" id="PF13510">
    <property type="entry name" value="Fer2_4"/>
    <property type="match status" value="1"/>
</dbReference>
<dbReference type="GO" id="GO:0016491">
    <property type="term" value="F:oxidoreductase activity"/>
    <property type="evidence" value="ECO:0007669"/>
    <property type="project" value="UniProtKB-KW"/>
</dbReference>
<dbReference type="PANTHER" id="PTHR43757">
    <property type="entry name" value="AMINOMETHYLTRANSFERASE"/>
    <property type="match status" value="1"/>
</dbReference>
<dbReference type="InterPro" id="IPR041117">
    <property type="entry name" value="SoxA_A3"/>
</dbReference>
<feature type="domain" description="GCVT N-terminal" evidence="3">
    <location>
        <begin position="501"/>
        <end position="772"/>
    </location>
</feature>
<dbReference type="Proteomes" id="UP000515292">
    <property type="component" value="Chromosome"/>
</dbReference>
<keyword evidence="2" id="KW-0560">Oxidoreductase</keyword>
<dbReference type="InterPro" id="IPR027266">
    <property type="entry name" value="TrmE/GcvT-like"/>
</dbReference>
<evidence type="ECO:0000259" key="4">
    <source>
        <dbReference type="Pfam" id="PF08669"/>
    </source>
</evidence>
<dbReference type="PANTHER" id="PTHR43757:SF2">
    <property type="entry name" value="AMINOMETHYLTRANSFERASE, MITOCHONDRIAL"/>
    <property type="match status" value="1"/>
</dbReference>
<dbReference type="Pfam" id="PF17806">
    <property type="entry name" value="SO_alpha_A3"/>
    <property type="match status" value="1"/>
</dbReference>
<evidence type="ECO:0000256" key="2">
    <source>
        <dbReference type="ARBA" id="ARBA00023002"/>
    </source>
</evidence>
<dbReference type="SUPFAM" id="SSF103025">
    <property type="entry name" value="Folate-binding domain"/>
    <property type="match status" value="1"/>
</dbReference>
<dbReference type="InterPro" id="IPR013977">
    <property type="entry name" value="GcvT_C"/>
</dbReference>
<feature type="domain" description="Aminomethyltransferase C-terminal" evidence="4">
    <location>
        <begin position="792"/>
        <end position="871"/>
    </location>
</feature>
<dbReference type="InterPro" id="IPR028896">
    <property type="entry name" value="GcvT/YgfZ/DmdA"/>
</dbReference>
<feature type="domain" description="SoxA A3" evidence="5">
    <location>
        <begin position="404"/>
        <end position="486"/>
    </location>
</feature>
<dbReference type="AlphaFoldDB" id="A0A7G5II77"/>
<sequence>MRVSAGGARIDRGRVLRFRFDGVAMTGHPGDTLASALLANGVHLVGRSFKYHRPRGIVSAGAEEPNALVTVGEGAFAEPNTRATMVELHEGLVATSQNRWPSLSFDAGALTGLFGRFFPAGFYYKTFFGPASRWTGLYEPFIRRMAGLGPAPTAADPDHYDRVVAHCDCLVIGGGAAGRAAAAAASGRVMMLDEGMPGADPPGVTCLWRTTAFGRYDDNLVMAVERVADHLPPDERRGPRQRLWQIRAKEIVLATGAHQQPLVFPGNDLPGVMLESAAVRYLNDFGVLVGRRIVVAGEIGGADALRDAGAEVVHLPHVLAAHGGRRVRGVTGPDGRRIACDALLMGGHWQPAVHLFTHVGGKVAFDAGRHAFLPVAAEGQPRCVGACAGELPVVAPVAPVVGPKAFVDYQNDVTLADIDLAAREGFVSVEHLKRYTTTGMATDQGKLSNLNALSRLADNLAVAPGVVGTTTFRPPYTPVTFGALAGHDRELLIDPARTTPLHGWHVARGAVFEDVGQWKRPWYFPKAGESMHEAVLREGRAVREGVGMLDASTLGKIDIRGPDAAALLNLVYTNAWAKLEVGRCRYGVMLGEDGMVFDDGVSARIADDHFIMFTTTGNAARVLDRLEDYCQTEWPHLEVWLNSVTEHWAAAVVTGPRARDLLKGAVSGCDLSAEAFPHLAWREAVVAGHPVRLYRISFTGELSFEIHSDARHAVAVWQALWAAGEALGVTAYGTETMHVLRAEKGYVIIGQETDGTVGPHDLGLGWAVSLKKPDFIGKRSLARPDMQRPDRKQLVGLLPDAAVPEGAQLTAGAADRAMLGHVTSAYHSPVMDRPFALALLSGGRARVGEEVFARFGGAPVRCTVTEAMFHDPEGVRMNG</sequence>
<evidence type="ECO:0000313" key="6">
    <source>
        <dbReference type="EMBL" id="QMW23069.1"/>
    </source>
</evidence>
<accession>A0A7G5II77</accession>
<organism evidence="6 7">
    <name type="scientific">Sandaracinobacteroides saxicola</name>
    <dbReference type="NCBI Taxonomy" id="2759707"/>
    <lineage>
        <taxon>Bacteria</taxon>
        <taxon>Pseudomonadati</taxon>
        <taxon>Pseudomonadota</taxon>
        <taxon>Alphaproteobacteria</taxon>
        <taxon>Sphingomonadales</taxon>
        <taxon>Sphingosinicellaceae</taxon>
        <taxon>Sandaracinobacteroides</taxon>
    </lineage>
</organism>
<dbReference type="InterPro" id="IPR006222">
    <property type="entry name" value="GCVT_N"/>
</dbReference>
<dbReference type="Gene3D" id="3.30.1360.120">
    <property type="entry name" value="Probable tRNA modification gtpase trme, domain 1"/>
    <property type="match status" value="1"/>
</dbReference>
<dbReference type="Gene3D" id="3.10.20.440">
    <property type="entry name" value="2Fe-2S iron-sulphur cluster binding domain, sarcosine oxidase, alpha subunit, N-terminal domain"/>
    <property type="match status" value="1"/>
</dbReference>
<dbReference type="SUPFAM" id="SSF51905">
    <property type="entry name" value="FAD/NAD(P)-binding domain"/>
    <property type="match status" value="1"/>
</dbReference>
<dbReference type="InterPro" id="IPR042204">
    <property type="entry name" value="2Fe-2S-bd_N"/>
</dbReference>